<dbReference type="Proteomes" id="UP000240653">
    <property type="component" value="Unassembled WGS sequence"/>
</dbReference>
<dbReference type="GO" id="GO:0005524">
    <property type="term" value="F:ATP binding"/>
    <property type="evidence" value="ECO:0007669"/>
    <property type="project" value="InterPro"/>
</dbReference>
<evidence type="ECO:0000313" key="8">
    <source>
        <dbReference type="EMBL" id="PSJ56894.1"/>
    </source>
</evidence>
<feature type="transmembrane region" description="Helical" evidence="6">
    <location>
        <begin position="260"/>
        <end position="284"/>
    </location>
</feature>
<accession>A0A2P7S387</accession>
<keyword evidence="9" id="KW-1185">Reference proteome</keyword>
<evidence type="ECO:0000256" key="1">
    <source>
        <dbReference type="ARBA" id="ARBA00004651"/>
    </source>
</evidence>
<evidence type="ECO:0000256" key="3">
    <source>
        <dbReference type="ARBA" id="ARBA00022692"/>
    </source>
</evidence>
<protein>
    <submittedName>
        <fullName evidence="8">ABC transporter</fullName>
    </submittedName>
</protein>
<feature type="transmembrane region" description="Helical" evidence="6">
    <location>
        <begin position="33"/>
        <end position="55"/>
    </location>
</feature>
<dbReference type="RefSeq" id="WP_106726489.1">
    <property type="nucleotide sequence ID" value="NZ_PXYL01000016.1"/>
</dbReference>
<dbReference type="SUPFAM" id="SSF52540">
    <property type="entry name" value="P-loop containing nucleoside triphosphate hydrolases"/>
    <property type="match status" value="1"/>
</dbReference>
<comment type="caution">
    <text evidence="8">The sequence shown here is derived from an EMBL/GenBank/DDBJ whole genome shotgun (WGS) entry which is preliminary data.</text>
</comment>
<dbReference type="PANTHER" id="PTHR11384:SF59">
    <property type="entry name" value="LYSOSOMAL COBALAMIN TRANSPORTER ABCD4"/>
    <property type="match status" value="1"/>
</dbReference>
<dbReference type="PANTHER" id="PTHR11384">
    <property type="entry name" value="ATP-BINDING CASSETTE, SUB-FAMILY D MEMBER"/>
    <property type="match status" value="1"/>
</dbReference>
<evidence type="ECO:0000256" key="2">
    <source>
        <dbReference type="ARBA" id="ARBA00022448"/>
    </source>
</evidence>
<evidence type="ECO:0000256" key="5">
    <source>
        <dbReference type="ARBA" id="ARBA00023136"/>
    </source>
</evidence>
<dbReference type="OrthoDB" id="9810134at2"/>
<dbReference type="AlphaFoldDB" id="A0A2P7S387"/>
<sequence>MDRQQTPLRVTAGRFVRTVRIFASSEVGRKAKLLFIGLAALLFGVSILNVVNSYVGRNFMSAIAERRTDEFMRQAVFYIGVFAASTLVAVFARFAEERLALLWREFLTRRAVGMYLADGTYYRLDASGTLSHPDQRISEDIRAFTTTTLSFIIMALNSSLTVFAFSGVLWTINPLLFVIAVLYAACGSYLTISLGRPLIGLNYDQLDKEAAFRAGLIHVRENAEPIIVARGEEQQAVLLRGRLDDLISNFRRITAINRNVGFFTTGYNWMIQIIPALIIAPAFFRGEIEFGVITQSAAAFAMLVAAFSFIVTQFQQISTFAAVVTRLNSLSEAIENVSAKTSEGVEVVEAEAHLSYEHLTLLSPTGKPLLKDLNVSIPVGRRILVTGPDEGPGMALFRATAGIPAAGTGRIILPGRDEIGFVPQQSYLPQGTLRQMLQPPEKARQVPEERILGLLGDLNLGHLVRSGLDTEQDWEQALTTHEQQLLRLASVLLAAPRFVFLEKVEEVLHVDQLNRVLSGFGENPIACVNFEEADGAAGGFYDAVLEYGEDGIWIWKAN</sequence>
<dbReference type="Gene3D" id="1.20.1560.10">
    <property type="entry name" value="ABC transporter type 1, transmembrane domain"/>
    <property type="match status" value="1"/>
</dbReference>
<dbReference type="Pfam" id="PF06472">
    <property type="entry name" value="ABC_membrane_2"/>
    <property type="match status" value="1"/>
</dbReference>
<proteinExistence type="predicted"/>
<evidence type="ECO:0000256" key="4">
    <source>
        <dbReference type="ARBA" id="ARBA00022989"/>
    </source>
</evidence>
<dbReference type="SUPFAM" id="SSF90123">
    <property type="entry name" value="ABC transporter transmembrane region"/>
    <property type="match status" value="1"/>
</dbReference>
<feature type="transmembrane region" description="Helical" evidence="6">
    <location>
        <begin position="172"/>
        <end position="192"/>
    </location>
</feature>
<dbReference type="InterPro" id="IPR036640">
    <property type="entry name" value="ABC1_TM_sf"/>
</dbReference>
<feature type="transmembrane region" description="Helical" evidence="6">
    <location>
        <begin position="143"/>
        <end position="166"/>
    </location>
</feature>
<gene>
    <name evidence="8" type="ORF">C7I85_23735</name>
</gene>
<keyword evidence="2" id="KW-0813">Transport</keyword>
<reference evidence="8 9" key="1">
    <citation type="submission" date="2018-03" db="EMBL/GenBank/DDBJ databases">
        <title>The draft genome of Mesorhizobium soli JCM 19897.</title>
        <authorList>
            <person name="Li L."/>
            <person name="Liu L."/>
            <person name="Liang L."/>
            <person name="Wang T."/>
            <person name="Zhang X."/>
        </authorList>
    </citation>
    <scope>NUCLEOTIDE SEQUENCE [LARGE SCALE GENOMIC DNA]</scope>
    <source>
        <strain evidence="8 9">JCM 19897</strain>
    </source>
</reference>
<dbReference type="Gene3D" id="3.40.50.300">
    <property type="entry name" value="P-loop containing nucleotide triphosphate hydrolases"/>
    <property type="match status" value="1"/>
</dbReference>
<name>A0A2P7S387_9HYPH</name>
<comment type="subcellular location">
    <subcellularLocation>
        <location evidence="1">Cell membrane</location>
        <topology evidence="1">Multi-pass membrane protein</topology>
    </subcellularLocation>
</comment>
<organism evidence="8 9">
    <name type="scientific">Pseudaminobacter soli</name>
    <name type="common">ex Li et al. 2025</name>
    <dbReference type="NCBI Taxonomy" id="1295366"/>
    <lineage>
        <taxon>Bacteria</taxon>
        <taxon>Pseudomonadati</taxon>
        <taxon>Pseudomonadota</taxon>
        <taxon>Alphaproteobacteria</taxon>
        <taxon>Hyphomicrobiales</taxon>
        <taxon>Phyllobacteriaceae</taxon>
        <taxon>Pseudaminobacter</taxon>
    </lineage>
</organism>
<keyword evidence="5 6" id="KW-0472">Membrane</keyword>
<evidence type="ECO:0000256" key="6">
    <source>
        <dbReference type="SAM" id="Phobius"/>
    </source>
</evidence>
<dbReference type="InterPro" id="IPR027417">
    <property type="entry name" value="P-loop_NTPase"/>
</dbReference>
<feature type="transmembrane region" description="Helical" evidence="6">
    <location>
        <begin position="290"/>
        <end position="311"/>
    </location>
</feature>
<feature type="transmembrane region" description="Helical" evidence="6">
    <location>
        <begin position="75"/>
        <end position="95"/>
    </location>
</feature>
<dbReference type="InterPro" id="IPR011527">
    <property type="entry name" value="ABC1_TM_dom"/>
</dbReference>
<keyword evidence="3 6" id="KW-0812">Transmembrane</keyword>
<evidence type="ECO:0000259" key="7">
    <source>
        <dbReference type="PROSITE" id="PS50929"/>
    </source>
</evidence>
<feature type="domain" description="ABC transmembrane type-1" evidence="7">
    <location>
        <begin position="36"/>
        <end position="319"/>
    </location>
</feature>
<dbReference type="EMBL" id="PXYL01000016">
    <property type="protein sequence ID" value="PSJ56894.1"/>
    <property type="molecule type" value="Genomic_DNA"/>
</dbReference>
<dbReference type="GO" id="GO:0005886">
    <property type="term" value="C:plasma membrane"/>
    <property type="evidence" value="ECO:0007669"/>
    <property type="project" value="UniProtKB-SubCell"/>
</dbReference>
<evidence type="ECO:0000313" key="9">
    <source>
        <dbReference type="Proteomes" id="UP000240653"/>
    </source>
</evidence>
<keyword evidence="4 6" id="KW-1133">Transmembrane helix</keyword>
<dbReference type="PROSITE" id="PS50929">
    <property type="entry name" value="ABC_TM1F"/>
    <property type="match status" value="1"/>
</dbReference>
<dbReference type="GO" id="GO:0140359">
    <property type="term" value="F:ABC-type transporter activity"/>
    <property type="evidence" value="ECO:0007669"/>
    <property type="project" value="InterPro"/>
</dbReference>
<dbReference type="InterPro" id="IPR050835">
    <property type="entry name" value="ABC_transporter_sub-D"/>
</dbReference>